<dbReference type="AlphaFoldDB" id="A0A974BHV2"/>
<organism evidence="2 3">
    <name type="scientific">Sedimentibacter hydroxybenzoicus DSM 7310</name>
    <dbReference type="NCBI Taxonomy" id="1123245"/>
    <lineage>
        <taxon>Bacteria</taxon>
        <taxon>Bacillati</taxon>
        <taxon>Bacillota</taxon>
        <taxon>Tissierellia</taxon>
        <taxon>Sedimentibacter</taxon>
    </lineage>
</organism>
<protein>
    <submittedName>
        <fullName evidence="2">Uncharacterized protein</fullName>
    </submittedName>
</protein>
<accession>A0A974BHV2</accession>
<sequence length="60" mass="6991">MIVVIFIGYICMVIGVTFLNRGIGAYRGVNLHFLSTYIEAWNSFNTRITMMEKLNIYRII</sequence>
<comment type="caution">
    <text evidence="2">The sequence shown here is derived from an EMBL/GenBank/DDBJ whole genome shotgun (WGS) entry which is preliminary data.</text>
</comment>
<keyword evidence="3" id="KW-1185">Reference proteome</keyword>
<dbReference type="EMBL" id="JACBNQ010000003">
    <property type="protein sequence ID" value="NYB73454.1"/>
    <property type="molecule type" value="Genomic_DNA"/>
</dbReference>
<dbReference type="Proteomes" id="UP000611629">
    <property type="component" value="Unassembled WGS sequence"/>
</dbReference>
<keyword evidence="1" id="KW-0812">Transmembrane</keyword>
<feature type="transmembrane region" description="Helical" evidence="1">
    <location>
        <begin position="6"/>
        <end position="23"/>
    </location>
</feature>
<keyword evidence="1" id="KW-1133">Transmembrane helix</keyword>
<keyword evidence="1" id="KW-0472">Membrane</keyword>
<proteinExistence type="predicted"/>
<reference evidence="2" key="1">
    <citation type="submission" date="2020-07" db="EMBL/GenBank/DDBJ databases">
        <title>Genomic analysis of a strain of Sedimentibacter Hydroxybenzoicus DSM7310.</title>
        <authorList>
            <person name="Ma S."/>
        </authorList>
    </citation>
    <scope>NUCLEOTIDE SEQUENCE</scope>
    <source>
        <strain evidence="2">DSM 7310</strain>
    </source>
</reference>
<dbReference type="RefSeq" id="WP_179237154.1">
    <property type="nucleotide sequence ID" value="NZ_JACBNQ010000003.1"/>
</dbReference>
<evidence type="ECO:0000313" key="2">
    <source>
        <dbReference type="EMBL" id="NYB73454.1"/>
    </source>
</evidence>
<evidence type="ECO:0000313" key="3">
    <source>
        <dbReference type="Proteomes" id="UP000611629"/>
    </source>
</evidence>
<evidence type="ECO:0000256" key="1">
    <source>
        <dbReference type="SAM" id="Phobius"/>
    </source>
</evidence>
<name>A0A974BHV2_SEDHY</name>
<gene>
    <name evidence="2" type="ORF">HZF24_04805</name>
</gene>